<evidence type="ECO:0000313" key="2">
    <source>
        <dbReference type="Proteomes" id="UP000077266"/>
    </source>
</evidence>
<dbReference type="OrthoDB" id="2823490at2759"/>
<name>A0A165BTT7_EXIGL</name>
<proteinExistence type="predicted"/>
<dbReference type="AlphaFoldDB" id="A0A165BTT7"/>
<evidence type="ECO:0000313" key="1">
    <source>
        <dbReference type="EMBL" id="KZV81226.1"/>
    </source>
</evidence>
<reference evidence="1 2" key="1">
    <citation type="journal article" date="2016" name="Mol. Biol. Evol.">
        <title>Comparative Genomics of Early-Diverging Mushroom-Forming Fungi Provides Insights into the Origins of Lignocellulose Decay Capabilities.</title>
        <authorList>
            <person name="Nagy L.G."/>
            <person name="Riley R."/>
            <person name="Tritt A."/>
            <person name="Adam C."/>
            <person name="Daum C."/>
            <person name="Floudas D."/>
            <person name="Sun H."/>
            <person name="Yadav J.S."/>
            <person name="Pangilinan J."/>
            <person name="Larsson K.H."/>
            <person name="Matsuura K."/>
            <person name="Barry K."/>
            <person name="Labutti K."/>
            <person name="Kuo R."/>
            <person name="Ohm R.A."/>
            <person name="Bhattacharya S.S."/>
            <person name="Shirouzu T."/>
            <person name="Yoshinaga Y."/>
            <person name="Martin F.M."/>
            <person name="Grigoriev I.V."/>
            <person name="Hibbett D.S."/>
        </authorList>
    </citation>
    <scope>NUCLEOTIDE SEQUENCE [LARGE SCALE GENOMIC DNA]</scope>
    <source>
        <strain evidence="1 2">HHB12029</strain>
    </source>
</reference>
<dbReference type="Proteomes" id="UP000077266">
    <property type="component" value="Unassembled WGS sequence"/>
</dbReference>
<accession>A0A165BTT7</accession>
<dbReference type="STRING" id="1314781.A0A165BTT7"/>
<protein>
    <submittedName>
        <fullName evidence="1">Uncharacterized protein</fullName>
    </submittedName>
</protein>
<gene>
    <name evidence="1" type="ORF">EXIGLDRAFT_731565</name>
</gene>
<dbReference type="InParanoid" id="A0A165BTT7"/>
<sequence length="356" mass="39975">MATFLTLPTDVRDAIIEHVLLARNPAPQSVAEVSPNRYQPNSVDGRYSSGPEFVRLSRAQSVPNDRGLLLTNRQLSLETKAAVTHQRASGRLEHLIDIMVVDDHELWPTWLCIPTATRTIDRLLVTFRVFGARQPARPSAYRWNASPRVIMYGFYFLLQHFLLVEHGNIAVHSLVLDFSDGPEGYPADVSAADWLAIHDEYGPEIPDDVDVTPIVPRPRWIADVLAMYVRSCLAMGDHTAEYGRLFYERLGTITFTANGQQLAHDDLGADIAPMSFTDASETFGHLRPRENRIPAFWIWKTAALQSRRAFGLSTASPVAHPPDEVSTAGLPPARRSLRQLLSRLVEVARRLRLRRS</sequence>
<organism evidence="1 2">
    <name type="scientific">Exidia glandulosa HHB12029</name>
    <dbReference type="NCBI Taxonomy" id="1314781"/>
    <lineage>
        <taxon>Eukaryota</taxon>
        <taxon>Fungi</taxon>
        <taxon>Dikarya</taxon>
        <taxon>Basidiomycota</taxon>
        <taxon>Agaricomycotina</taxon>
        <taxon>Agaricomycetes</taxon>
        <taxon>Auriculariales</taxon>
        <taxon>Exidiaceae</taxon>
        <taxon>Exidia</taxon>
    </lineage>
</organism>
<keyword evidence="2" id="KW-1185">Reference proteome</keyword>
<dbReference type="EMBL" id="KV426407">
    <property type="protein sequence ID" value="KZV81226.1"/>
    <property type="molecule type" value="Genomic_DNA"/>
</dbReference>